<evidence type="ECO:0000313" key="7">
    <source>
        <dbReference type="Proteomes" id="UP000249467"/>
    </source>
</evidence>
<feature type="transmembrane region" description="Helical" evidence="5">
    <location>
        <begin position="6"/>
        <end position="26"/>
    </location>
</feature>
<evidence type="ECO:0000256" key="1">
    <source>
        <dbReference type="ARBA" id="ARBA00004370"/>
    </source>
</evidence>
<dbReference type="Pfam" id="PF01124">
    <property type="entry name" value="MAPEG"/>
    <property type="match status" value="1"/>
</dbReference>
<comment type="subcellular location">
    <subcellularLocation>
        <location evidence="1">Membrane</location>
    </subcellularLocation>
</comment>
<reference evidence="6 7" key="2">
    <citation type="submission" date="2018-06" db="EMBL/GenBank/DDBJ databases">
        <title>Metagenomic assembly of (sub)arctic Cyanobacteria and their associated microbiome from non-axenic cultures.</title>
        <authorList>
            <person name="Baurain D."/>
        </authorList>
    </citation>
    <scope>NUCLEOTIDE SEQUENCE [LARGE SCALE GENOMIC DNA]</scope>
    <source>
        <strain evidence="6">ULC066bin1</strain>
    </source>
</reference>
<organism evidence="6 7">
    <name type="scientific">Pseudanabaena frigida</name>
    <dbReference type="NCBI Taxonomy" id="945775"/>
    <lineage>
        <taxon>Bacteria</taxon>
        <taxon>Bacillati</taxon>
        <taxon>Cyanobacteriota</taxon>
        <taxon>Cyanophyceae</taxon>
        <taxon>Pseudanabaenales</taxon>
        <taxon>Pseudanabaenaceae</taxon>
        <taxon>Pseudanabaena</taxon>
    </lineage>
</organism>
<accession>A0A2W4YEJ0</accession>
<comment type="caution">
    <text evidence="6">The sequence shown here is derived from an EMBL/GenBank/DDBJ whole genome shotgun (WGS) entry which is preliminary data.</text>
</comment>
<evidence type="ECO:0008006" key="8">
    <source>
        <dbReference type="Google" id="ProtNLM"/>
    </source>
</evidence>
<dbReference type="SUPFAM" id="SSF161084">
    <property type="entry name" value="MAPEG domain-like"/>
    <property type="match status" value="1"/>
</dbReference>
<dbReference type="Gene3D" id="1.20.120.550">
    <property type="entry name" value="Membrane associated eicosanoid/glutathione metabolism-like domain"/>
    <property type="match status" value="1"/>
</dbReference>
<evidence type="ECO:0000256" key="4">
    <source>
        <dbReference type="ARBA" id="ARBA00023136"/>
    </source>
</evidence>
<keyword evidence="2 5" id="KW-0812">Transmembrane</keyword>
<gene>
    <name evidence="6" type="ORF">DCF19_09700</name>
</gene>
<keyword evidence="4 5" id="KW-0472">Membrane</keyword>
<feature type="transmembrane region" description="Helical" evidence="5">
    <location>
        <begin position="66"/>
        <end position="83"/>
    </location>
</feature>
<dbReference type="EMBL" id="QBML01000011">
    <property type="protein sequence ID" value="PZO41538.1"/>
    <property type="molecule type" value="Genomic_DNA"/>
</dbReference>
<dbReference type="InterPro" id="IPR001129">
    <property type="entry name" value="Membr-assoc_MAPEG"/>
</dbReference>
<evidence type="ECO:0000256" key="3">
    <source>
        <dbReference type="ARBA" id="ARBA00022989"/>
    </source>
</evidence>
<reference evidence="6 7" key="1">
    <citation type="submission" date="2018-04" db="EMBL/GenBank/DDBJ databases">
        <authorList>
            <person name="Go L.Y."/>
            <person name="Mitchell J.A."/>
        </authorList>
    </citation>
    <scope>NUCLEOTIDE SEQUENCE [LARGE SCALE GENOMIC DNA]</scope>
    <source>
        <strain evidence="6">ULC066bin1</strain>
    </source>
</reference>
<proteinExistence type="predicted"/>
<dbReference type="InterPro" id="IPR023352">
    <property type="entry name" value="MAPEG-like_dom_sf"/>
</dbReference>
<dbReference type="GO" id="GO:0016020">
    <property type="term" value="C:membrane"/>
    <property type="evidence" value="ECO:0007669"/>
    <property type="project" value="UniProtKB-SubCell"/>
</dbReference>
<evidence type="ECO:0000256" key="5">
    <source>
        <dbReference type="SAM" id="Phobius"/>
    </source>
</evidence>
<dbReference type="Proteomes" id="UP000249467">
    <property type="component" value="Unassembled WGS sequence"/>
</dbReference>
<keyword evidence="3 5" id="KW-1133">Transmembrane helix</keyword>
<sequence length="142" mass="16558">MIQESIFSPFFAMVFLTLLVWIYMYIRRINFISSKKIRPQELAANSAVLAQISPVSVSNPSDNFKNLFEMPIIFYALVLYLFITKQVDAVYVNAAWLFVAFRILHSAVHCTFNQILLRFYLYLVSAIALWFMVIRASLTHFN</sequence>
<dbReference type="AlphaFoldDB" id="A0A2W4YEJ0"/>
<feature type="transmembrane region" description="Helical" evidence="5">
    <location>
        <begin position="119"/>
        <end position="138"/>
    </location>
</feature>
<protein>
    <recommendedName>
        <fullName evidence="8">MAPEG family protein</fullName>
    </recommendedName>
</protein>
<evidence type="ECO:0000256" key="2">
    <source>
        <dbReference type="ARBA" id="ARBA00022692"/>
    </source>
</evidence>
<evidence type="ECO:0000313" key="6">
    <source>
        <dbReference type="EMBL" id="PZO41538.1"/>
    </source>
</evidence>
<name>A0A2W4YEJ0_9CYAN</name>